<organism evidence="1 2">
    <name type="scientific">Mucilaginibacter celer</name>
    <dbReference type="NCBI Taxonomy" id="2305508"/>
    <lineage>
        <taxon>Bacteria</taxon>
        <taxon>Pseudomonadati</taxon>
        <taxon>Bacteroidota</taxon>
        <taxon>Sphingobacteriia</taxon>
        <taxon>Sphingobacteriales</taxon>
        <taxon>Sphingobacteriaceae</taxon>
        <taxon>Mucilaginibacter</taxon>
    </lineage>
</organism>
<dbReference type="RefSeq" id="WP_119407237.1">
    <property type="nucleotide sequence ID" value="NZ_CP032869.1"/>
</dbReference>
<dbReference type="EMBL" id="CP032869">
    <property type="protein sequence ID" value="AYL98987.1"/>
    <property type="molecule type" value="Genomic_DNA"/>
</dbReference>
<reference evidence="1 2" key="1">
    <citation type="submission" date="2018-10" db="EMBL/GenBank/DDBJ databases">
        <title>Genome sequencing of Mucilaginibacter sp. HYN0043.</title>
        <authorList>
            <person name="Kim M."/>
            <person name="Yi H."/>
        </authorList>
    </citation>
    <scope>NUCLEOTIDE SEQUENCE [LARGE SCALE GENOMIC DNA]</scope>
    <source>
        <strain evidence="1 2">HYN0043</strain>
    </source>
</reference>
<sequence length="184" mass="20821">MKKLFAIVMLITHLLNLVGYTALNQYFTNRSNSVIARQISKGKYDTRQLIEIKIKQNLPYIHDWAGYENISGQVQLSGVSYNYVKLRVTRDALYLQCIPNYETTKLLNENIICAKNQGSNPVSKKAHESTDKKLGSDAKYNCLEIAYTFVKPEEQRPQPATFIYINIPDPVVPVGGRPPEALVA</sequence>
<evidence type="ECO:0000313" key="2">
    <source>
        <dbReference type="Proteomes" id="UP000270046"/>
    </source>
</evidence>
<gene>
    <name evidence="1" type="ORF">HYN43_028595</name>
</gene>
<evidence type="ECO:0000313" key="1">
    <source>
        <dbReference type="EMBL" id="AYL98987.1"/>
    </source>
</evidence>
<dbReference type="Proteomes" id="UP000270046">
    <property type="component" value="Chromosome"/>
</dbReference>
<protein>
    <submittedName>
        <fullName evidence="1">Uncharacterized protein</fullName>
    </submittedName>
</protein>
<proteinExistence type="predicted"/>
<dbReference type="OrthoDB" id="950503at2"/>
<keyword evidence="2" id="KW-1185">Reference proteome</keyword>
<name>A0A494VTQ5_9SPHI</name>
<dbReference type="AlphaFoldDB" id="A0A494VTQ5"/>
<accession>A0A494VTQ5</accession>
<dbReference type="KEGG" id="muh:HYN43_028595"/>